<keyword evidence="3 7" id="KW-0288">FMN</keyword>
<evidence type="ECO:0000256" key="4">
    <source>
        <dbReference type="ARBA" id="ARBA00022694"/>
    </source>
</evidence>
<dbReference type="EMBL" id="UASS01000022">
    <property type="protein sequence ID" value="SPX61507.1"/>
    <property type="molecule type" value="Genomic_DNA"/>
</dbReference>
<gene>
    <name evidence="12" type="primary">dus</name>
    <name evidence="11" type="ORF">Lfee_0323</name>
    <name evidence="12" type="ORF">NCTC12022_02247</name>
</gene>
<dbReference type="GO" id="GO:0017150">
    <property type="term" value="F:tRNA dihydrouridine synthase activity"/>
    <property type="evidence" value="ECO:0007669"/>
    <property type="project" value="InterPro"/>
</dbReference>
<dbReference type="STRING" id="453.Lfee_0323"/>
<keyword evidence="4 7" id="KW-0819">tRNA processing</keyword>
<dbReference type="EMBL" id="LNYB01000012">
    <property type="protein sequence ID" value="KTD03922.1"/>
    <property type="molecule type" value="Genomic_DNA"/>
</dbReference>
<evidence type="ECO:0000313" key="14">
    <source>
        <dbReference type="Proteomes" id="UP000251942"/>
    </source>
</evidence>
<organism evidence="11 13">
    <name type="scientific">Legionella feeleii</name>
    <dbReference type="NCBI Taxonomy" id="453"/>
    <lineage>
        <taxon>Bacteria</taxon>
        <taxon>Pseudomonadati</taxon>
        <taxon>Pseudomonadota</taxon>
        <taxon>Gammaproteobacteria</taxon>
        <taxon>Legionellales</taxon>
        <taxon>Legionellaceae</taxon>
        <taxon>Legionella</taxon>
    </lineage>
</organism>
<dbReference type="Proteomes" id="UP000251942">
    <property type="component" value="Unassembled WGS sequence"/>
</dbReference>
<comment type="cofactor">
    <cofactor evidence="1 7 9">
        <name>FMN</name>
        <dbReference type="ChEBI" id="CHEBI:58210"/>
    </cofactor>
</comment>
<evidence type="ECO:0000313" key="13">
    <source>
        <dbReference type="Proteomes" id="UP000054698"/>
    </source>
</evidence>
<dbReference type="Pfam" id="PF01207">
    <property type="entry name" value="Dus"/>
    <property type="match status" value="1"/>
</dbReference>
<name>A0A0W0U7C0_9GAMM</name>
<keyword evidence="5" id="KW-0521">NADP</keyword>
<dbReference type="GO" id="GO:0050660">
    <property type="term" value="F:flavin adenine dinucleotide binding"/>
    <property type="evidence" value="ECO:0007669"/>
    <property type="project" value="InterPro"/>
</dbReference>
<feature type="binding site" evidence="9">
    <location>
        <position position="80"/>
    </location>
    <ligand>
        <name>FMN</name>
        <dbReference type="ChEBI" id="CHEBI:58210"/>
    </ligand>
</feature>
<feature type="domain" description="DUS-like FMN-binding" evidence="10">
    <location>
        <begin position="24"/>
        <end position="290"/>
    </location>
</feature>
<evidence type="ECO:0000256" key="9">
    <source>
        <dbReference type="PIRSR" id="PIRSR006621-2"/>
    </source>
</evidence>
<dbReference type="InterPro" id="IPR013785">
    <property type="entry name" value="Aldolase_TIM"/>
</dbReference>
<feature type="active site" description="Proton donor" evidence="8">
    <location>
        <position position="110"/>
    </location>
</feature>
<evidence type="ECO:0000256" key="1">
    <source>
        <dbReference type="ARBA" id="ARBA00001917"/>
    </source>
</evidence>
<dbReference type="SUPFAM" id="SSF51395">
    <property type="entry name" value="FMN-linked oxidoreductases"/>
    <property type="match status" value="1"/>
</dbReference>
<evidence type="ECO:0000256" key="5">
    <source>
        <dbReference type="ARBA" id="ARBA00022857"/>
    </source>
</evidence>
<accession>A0A0W0U7C0</accession>
<dbReference type="InterPro" id="IPR018517">
    <property type="entry name" value="tRNA_hU_synthase_CS"/>
</dbReference>
<evidence type="ECO:0000256" key="3">
    <source>
        <dbReference type="ARBA" id="ARBA00022643"/>
    </source>
</evidence>
<feature type="binding site" evidence="9">
    <location>
        <position position="149"/>
    </location>
    <ligand>
        <name>FMN</name>
        <dbReference type="ChEBI" id="CHEBI:58210"/>
    </ligand>
</feature>
<dbReference type="PATRIC" id="fig|453.4.peg.350"/>
<comment type="similarity">
    <text evidence="7">Belongs to the dus family.</text>
</comment>
<proteinExistence type="inferred from homology"/>
<keyword evidence="13" id="KW-1185">Reference proteome</keyword>
<dbReference type="PROSITE" id="PS01136">
    <property type="entry name" value="UPF0034"/>
    <property type="match status" value="1"/>
</dbReference>
<keyword evidence="2 7" id="KW-0285">Flavoprotein</keyword>
<evidence type="ECO:0000256" key="8">
    <source>
        <dbReference type="PIRSR" id="PIRSR006621-1"/>
    </source>
</evidence>
<evidence type="ECO:0000259" key="10">
    <source>
        <dbReference type="Pfam" id="PF01207"/>
    </source>
</evidence>
<reference evidence="11 13" key="1">
    <citation type="submission" date="2015-11" db="EMBL/GenBank/DDBJ databases">
        <title>Genomic analysis of 38 Legionella species identifies large and diverse effector repertoires.</title>
        <authorList>
            <person name="Burstein D."/>
            <person name="Amaro F."/>
            <person name="Zusman T."/>
            <person name="Lifshitz Z."/>
            <person name="Cohen O."/>
            <person name="Gilbert J.A."/>
            <person name="Pupko T."/>
            <person name="Shuman H.A."/>
            <person name="Segal G."/>
        </authorList>
    </citation>
    <scope>NUCLEOTIDE SEQUENCE [LARGE SCALE GENOMIC DNA]</scope>
    <source>
        <strain evidence="11 13">WO-44C</strain>
    </source>
</reference>
<dbReference type="AlphaFoldDB" id="A0A0W0U7C0"/>
<dbReference type="CDD" id="cd02801">
    <property type="entry name" value="DUS_like_FMN"/>
    <property type="match status" value="1"/>
</dbReference>
<keyword evidence="6 7" id="KW-0560">Oxidoreductase</keyword>
<keyword evidence="9" id="KW-0547">Nucleotide-binding</keyword>
<dbReference type="PIRSF" id="PIRSF006621">
    <property type="entry name" value="Dus"/>
    <property type="match status" value="1"/>
</dbReference>
<evidence type="ECO:0000256" key="2">
    <source>
        <dbReference type="ARBA" id="ARBA00022630"/>
    </source>
</evidence>
<dbReference type="GO" id="GO:0003723">
    <property type="term" value="F:RNA binding"/>
    <property type="evidence" value="ECO:0007669"/>
    <property type="project" value="TreeGrafter"/>
</dbReference>
<dbReference type="Proteomes" id="UP000054698">
    <property type="component" value="Unassembled WGS sequence"/>
</dbReference>
<dbReference type="Gene3D" id="3.20.20.70">
    <property type="entry name" value="Aldolase class I"/>
    <property type="match status" value="1"/>
</dbReference>
<protein>
    <recommendedName>
        <fullName evidence="7">tRNA-dihydrouridine synthase</fullName>
        <ecNumber evidence="7">1.3.1.-</ecNumber>
    </recommendedName>
</protein>
<dbReference type="PANTHER" id="PTHR45846:SF1">
    <property type="entry name" value="TRNA-DIHYDROURIDINE(47) SYNTHASE [NAD(P)(+)]-LIKE"/>
    <property type="match status" value="1"/>
</dbReference>
<evidence type="ECO:0000313" key="11">
    <source>
        <dbReference type="EMBL" id="KTD03922.1"/>
    </source>
</evidence>
<evidence type="ECO:0000256" key="7">
    <source>
        <dbReference type="PIRNR" id="PIRNR006621"/>
    </source>
</evidence>
<dbReference type="InterPro" id="IPR035587">
    <property type="entry name" value="DUS-like_FMN-bd"/>
</dbReference>
<dbReference type="InterPro" id="IPR001269">
    <property type="entry name" value="DUS_fam"/>
</dbReference>
<dbReference type="PANTHER" id="PTHR45846">
    <property type="entry name" value="TRNA-DIHYDROURIDINE(47) SYNTHASE [NAD(P)(+)]-LIKE"/>
    <property type="match status" value="1"/>
</dbReference>
<sequence length="319" mass="35666">MMHSFLNSPFSIGSIHLPNRLIQGPLAGFSCAPFRELFYQFTPPAYCTTEMISAHDALYKHPLNSRYLYRSSLEKTLSYQIAGNDPETMATASAYLASIGANLIDINCGCPKTKIRKKGAGSALLSEPQQLLKIVNSVRKMINLPLTVKLRIQGNDNDVDLARAIEQAGADALIVHGRRWNDDYNVDCNFAQIAAIKRAVSIPVIANGDISDKASLTKALINSGCDAYMIARAGTGKPWLYQNLLNKIESHPDTDTIKALFIQHLHNLAKLENDYKAVLQSRSLLRYYFRAQLSPTELQIFYKLEHLDDIERELKKLPL</sequence>
<feature type="binding site" evidence="9">
    <location>
        <begin position="231"/>
        <end position="232"/>
    </location>
    <ligand>
        <name>FMN</name>
        <dbReference type="ChEBI" id="CHEBI:58210"/>
    </ligand>
</feature>
<evidence type="ECO:0000256" key="6">
    <source>
        <dbReference type="ARBA" id="ARBA00023002"/>
    </source>
</evidence>
<evidence type="ECO:0000313" key="12">
    <source>
        <dbReference type="EMBL" id="SPX61507.1"/>
    </source>
</evidence>
<feature type="binding site" evidence="9">
    <location>
        <position position="176"/>
    </location>
    <ligand>
        <name>FMN</name>
        <dbReference type="ChEBI" id="CHEBI:58210"/>
    </ligand>
</feature>
<comment type="function">
    <text evidence="7">Catalyzes the synthesis of 5,6-dihydrouridine (D), a modified base found in the D-loop of most tRNAs, via the reduction of the C5-C6 double bond in target uridines.</text>
</comment>
<reference evidence="12 14" key="2">
    <citation type="submission" date="2018-06" db="EMBL/GenBank/DDBJ databases">
        <authorList>
            <consortium name="Pathogen Informatics"/>
            <person name="Doyle S."/>
        </authorList>
    </citation>
    <scope>NUCLEOTIDE SEQUENCE [LARGE SCALE GENOMIC DNA]</scope>
    <source>
        <strain evidence="12 14">NCTC12022</strain>
    </source>
</reference>
<dbReference type="EC" id="1.3.1.-" evidence="7"/>
<dbReference type="OrthoDB" id="9764501at2"/>